<feature type="region of interest" description="Disordered" evidence="1">
    <location>
        <begin position="1"/>
        <end position="66"/>
    </location>
</feature>
<feature type="transmembrane region" description="Helical" evidence="2">
    <location>
        <begin position="160"/>
        <end position="186"/>
    </location>
</feature>
<feature type="transmembrane region" description="Helical" evidence="2">
    <location>
        <begin position="130"/>
        <end position="148"/>
    </location>
</feature>
<keyword evidence="5" id="KW-1185">Reference proteome</keyword>
<evidence type="ECO:0000256" key="2">
    <source>
        <dbReference type="SAM" id="Phobius"/>
    </source>
</evidence>
<sequence length="221" mass="23203">MRRHRETYVVGVEQHRTRRPEARRGPQRTQGPSKGPAAARGGPRLDGVTVRPLPDRRPGGTRPAPPLVAAVRRLPSPRLTGLGAGLFASAVMLVVGFLDLLLLDGSAVVYGVLFLPVSALTALWVREADLVMAPVIVPIAFTVGIVPISGGEGGFGGQTMAVVTSLAVYAGWLYGGTLVAGLITCVRKARVMTRRRRRVRPGSPDGPAGDGSEAGAGARRH</sequence>
<gene>
    <name evidence="4" type="ORF">GCM10023329_22120</name>
</gene>
<feature type="region of interest" description="Disordered" evidence="1">
    <location>
        <begin position="194"/>
        <end position="221"/>
    </location>
</feature>
<evidence type="ECO:0000256" key="1">
    <source>
        <dbReference type="SAM" id="MobiDB-lite"/>
    </source>
</evidence>
<feature type="compositionally biased region" description="Basic and acidic residues" evidence="1">
    <location>
        <begin position="13"/>
        <end position="24"/>
    </location>
</feature>
<comment type="caution">
    <text evidence="4">The sequence shown here is derived from an EMBL/GenBank/DDBJ whole genome shotgun (WGS) entry which is preliminary data.</text>
</comment>
<accession>A0ABP9A4B2</accession>
<proteinExistence type="predicted"/>
<organism evidence="4 5">
    <name type="scientific">Streptomyces sanyensis</name>
    <dbReference type="NCBI Taxonomy" id="568869"/>
    <lineage>
        <taxon>Bacteria</taxon>
        <taxon>Bacillati</taxon>
        <taxon>Actinomycetota</taxon>
        <taxon>Actinomycetes</taxon>
        <taxon>Kitasatosporales</taxon>
        <taxon>Streptomycetaceae</taxon>
        <taxon>Streptomyces</taxon>
    </lineage>
</organism>
<evidence type="ECO:0000259" key="3">
    <source>
        <dbReference type="Pfam" id="PF20177"/>
    </source>
</evidence>
<keyword evidence="2" id="KW-0812">Transmembrane</keyword>
<keyword evidence="2" id="KW-0472">Membrane</keyword>
<reference evidence="5" key="1">
    <citation type="journal article" date="2019" name="Int. J. Syst. Evol. Microbiol.">
        <title>The Global Catalogue of Microorganisms (GCM) 10K type strain sequencing project: providing services to taxonomists for standard genome sequencing and annotation.</title>
        <authorList>
            <consortium name="The Broad Institute Genomics Platform"/>
            <consortium name="The Broad Institute Genome Sequencing Center for Infectious Disease"/>
            <person name="Wu L."/>
            <person name="Ma J."/>
        </authorList>
    </citation>
    <scope>NUCLEOTIDE SEQUENCE [LARGE SCALE GENOMIC DNA]</scope>
    <source>
        <strain evidence="5">JCM 18324</strain>
    </source>
</reference>
<name>A0ABP9A4B2_9ACTN</name>
<feature type="transmembrane region" description="Helical" evidence="2">
    <location>
        <begin position="82"/>
        <end position="101"/>
    </location>
</feature>
<dbReference type="EMBL" id="BAABJV010000004">
    <property type="protein sequence ID" value="GAA4773775.1"/>
    <property type="molecule type" value="Genomic_DNA"/>
</dbReference>
<dbReference type="Proteomes" id="UP001501147">
    <property type="component" value="Unassembled WGS sequence"/>
</dbReference>
<feature type="domain" description="DUF6542" evidence="3">
    <location>
        <begin position="78"/>
        <end position="190"/>
    </location>
</feature>
<evidence type="ECO:0000313" key="4">
    <source>
        <dbReference type="EMBL" id="GAA4773775.1"/>
    </source>
</evidence>
<keyword evidence="2" id="KW-1133">Transmembrane helix</keyword>
<evidence type="ECO:0000313" key="5">
    <source>
        <dbReference type="Proteomes" id="UP001501147"/>
    </source>
</evidence>
<feature type="transmembrane region" description="Helical" evidence="2">
    <location>
        <begin position="107"/>
        <end position="125"/>
    </location>
</feature>
<dbReference type="Pfam" id="PF20177">
    <property type="entry name" value="DUF6542"/>
    <property type="match status" value="1"/>
</dbReference>
<protein>
    <submittedName>
        <fullName evidence="4">Membrane protein</fullName>
    </submittedName>
</protein>
<dbReference type="InterPro" id="IPR046672">
    <property type="entry name" value="DUF6542"/>
</dbReference>